<evidence type="ECO:0000313" key="3">
    <source>
        <dbReference type="EMBL" id="MDP8591394.1"/>
    </source>
</evidence>
<proteinExistence type="predicted"/>
<dbReference type="AlphaFoldDB" id="A0AAJ1SN82"/>
<dbReference type="CDD" id="cd00090">
    <property type="entry name" value="HTH_ARSR"/>
    <property type="match status" value="1"/>
</dbReference>
<dbReference type="GO" id="GO:0003700">
    <property type="term" value="F:DNA-binding transcription factor activity"/>
    <property type="evidence" value="ECO:0007669"/>
    <property type="project" value="InterPro"/>
</dbReference>
<accession>A0AAJ1SN82</accession>
<feature type="non-terminal residue" evidence="3">
    <location>
        <position position="52"/>
    </location>
</feature>
<dbReference type="InterPro" id="IPR001845">
    <property type="entry name" value="HTH_ArsR_DNA-bd_dom"/>
</dbReference>
<name>A0AAJ1SN82_9ENTE</name>
<dbReference type="InterPro" id="IPR036390">
    <property type="entry name" value="WH_DNA-bd_sf"/>
</dbReference>
<dbReference type="RefSeq" id="WP_306403368.1">
    <property type="nucleotide sequence ID" value="NZ_JAVBZS010000177.1"/>
</dbReference>
<comment type="caution">
    <text evidence="3">The sequence shown here is derived from an EMBL/GenBank/DDBJ whole genome shotgun (WGS) entry which is preliminary data.</text>
</comment>
<sequence length="52" mass="5870">MQLQINEESLPVYEALASKTRIRIIQLLSKKKMNVKDLAKELGVSSAITTMH</sequence>
<evidence type="ECO:0000313" key="4">
    <source>
        <dbReference type="Proteomes" id="UP001238215"/>
    </source>
</evidence>
<dbReference type="InterPro" id="IPR011991">
    <property type="entry name" value="ArsR-like_HTH"/>
</dbReference>
<evidence type="ECO:0000256" key="1">
    <source>
        <dbReference type="ARBA" id="ARBA00023125"/>
    </source>
</evidence>
<dbReference type="Pfam" id="PF01022">
    <property type="entry name" value="HTH_5"/>
    <property type="match status" value="1"/>
</dbReference>
<dbReference type="EMBL" id="JAVBZS010000177">
    <property type="protein sequence ID" value="MDP8591394.1"/>
    <property type="molecule type" value="Genomic_DNA"/>
</dbReference>
<dbReference type="PROSITE" id="PS50987">
    <property type="entry name" value="HTH_ARSR_2"/>
    <property type="match status" value="1"/>
</dbReference>
<dbReference type="SUPFAM" id="SSF46785">
    <property type="entry name" value="Winged helix' DNA-binding domain"/>
    <property type="match status" value="1"/>
</dbReference>
<dbReference type="InterPro" id="IPR036388">
    <property type="entry name" value="WH-like_DNA-bd_sf"/>
</dbReference>
<evidence type="ECO:0000259" key="2">
    <source>
        <dbReference type="PROSITE" id="PS50987"/>
    </source>
</evidence>
<reference evidence="3 4" key="1">
    <citation type="submission" date="2023-08" db="EMBL/GenBank/DDBJ databases">
        <title>Whole genome sequencing of Enterococcus.</title>
        <authorList>
            <person name="Kaptchouang Tchatchouang C.D."/>
            <person name="Ateba C.N."/>
        </authorList>
    </citation>
    <scope>NUCLEOTIDE SEQUENCE [LARGE SCALE GENOMIC DNA]</scope>
    <source>
        <strain evidence="3 4">ENT3_CNKT_NWU</strain>
    </source>
</reference>
<dbReference type="Gene3D" id="1.10.10.10">
    <property type="entry name" value="Winged helix-like DNA-binding domain superfamily/Winged helix DNA-binding domain"/>
    <property type="match status" value="1"/>
</dbReference>
<keyword evidence="1" id="KW-0238">DNA-binding</keyword>
<dbReference type="GO" id="GO:0003677">
    <property type="term" value="F:DNA binding"/>
    <property type="evidence" value="ECO:0007669"/>
    <property type="project" value="UniProtKB-KW"/>
</dbReference>
<gene>
    <name evidence="3" type="ORF">RAN64_15710</name>
</gene>
<keyword evidence="4" id="KW-1185">Reference proteome</keyword>
<dbReference type="Proteomes" id="UP001238215">
    <property type="component" value="Unassembled WGS sequence"/>
</dbReference>
<protein>
    <submittedName>
        <fullName evidence="3">ArsR family transcriptional regulator</fullName>
    </submittedName>
</protein>
<feature type="domain" description="HTH arsR-type" evidence="2">
    <location>
        <begin position="1"/>
        <end position="52"/>
    </location>
</feature>
<organism evidence="3 4">
    <name type="scientific">Enterococcus lactis</name>
    <dbReference type="NCBI Taxonomy" id="357441"/>
    <lineage>
        <taxon>Bacteria</taxon>
        <taxon>Bacillati</taxon>
        <taxon>Bacillota</taxon>
        <taxon>Bacilli</taxon>
        <taxon>Lactobacillales</taxon>
        <taxon>Enterococcaceae</taxon>
        <taxon>Enterococcus</taxon>
    </lineage>
</organism>